<name>A0A3G5A5E5_9VIRU</name>
<dbReference type="EMBL" id="MK072256">
    <property type="protein sequence ID" value="AYV81043.1"/>
    <property type="molecule type" value="Genomic_DNA"/>
</dbReference>
<gene>
    <name evidence="1" type="ORF">Harvfovirus14_24</name>
</gene>
<organism evidence="1">
    <name type="scientific">Harvfovirus sp</name>
    <dbReference type="NCBI Taxonomy" id="2487768"/>
    <lineage>
        <taxon>Viruses</taxon>
        <taxon>Varidnaviria</taxon>
        <taxon>Bamfordvirae</taxon>
        <taxon>Nucleocytoviricota</taxon>
        <taxon>Megaviricetes</taxon>
        <taxon>Imitervirales</taxon>
        <taxon>Mimiviridae</taxon>
        <taxon>Klosneuvirinae</taxon>
    </lineage>
</organism>
<reference evidence="1" key="1">
    <citation type="submission" date="2018-10" db="EMBL/GenBank/DDBJ databases">
        <title>Hidden diversity of soil giant viruses.</title>
        <authorList>
            <person name="Schulz F."/>
            <person name="Alteio L."/>
            <person name="Goudeau D."/>
            <person name="Ryan E.M."/>
            <person name="Malmstrom R.R."/>
            <person name="Blanchard J."/>
            <person name="Woyke T."/>
        </authorList>
    </citation>
    <scope>NUCLEOTIDE SEQUENCE</scope>
    <source>
        <strain evidence="1">HAV1</strain>
    </source>
</reference>
<protein>
    <submittedName>
        <fullName evidence="1">Uncharacterized protein</fullName>
    </submittedName>
</protein>
<proteinExistence type="predicted"/>
<accession>A0A3G5A5E5</accession>
<sequence length="77" mass="8965">MSLVFAKSRLAAQIARTNFSKQLIFNRRSVPKRKHFSDKRDKTESYDPFPFKQLAAVVVGGFTPYLAWNLNVYTRHC</sequence>
<evidence type="ECO:0000313" key="1">
    <source>
        <dbReference type="EMBL" id="AYV81043.1"/>
    </source>
</evidence>